<protein>
    <submittedName>
        <fullName evidence="2">Uncharacterized protein</fullName>
    </submittedName>
</protein>
<reference evidence="2 3" key="1">
    <citation type="submission" date="2020-09" db="EMBL/GenBank/DDBJ databases">
        <title>Novel species of Mucilaginibacter isolated from a glacier on the Tibetan Plateau.</title>
        <authorList>
            <person name="Liu Q."/>
            <person name="Xin Y.-H."/>
        </authorList>
    </citation>
    <scope>NUCLEOTIDE SEQUENCE [LARGE SCALE GENOMIC DNA]</scope>
    <source>
        <strain evidence="2 3">CGMCC 1.13878</strain>
    </source>
</reference>
<gene>
    <name evidence="2" type="ORF">IDJ75_12110</name>
</gene>
<keyword evidence="3" id="KW-1185">Reference proteome</keyword>
<evidence type="ECO:0000256" key="1">
    <source>
        <dbReference type="SAM" id="SignalP"/>
    </source>
</evidence>
<evidence type="ECO:0000313" key="2">
    <source>
        <dbReference type="EMBL" id="MBD1386028.1"/>
    </source>
</evidence>
<sequence length="303" mass="34213">MFKSKTLKIFAPILALCFIAAFAKHRLVDNKQLPESHLYSKEMDETSGLAASALNPGIYYAHNDSGDTSRFFAITADGKLKTTVYYTGDIKVRGRGVIDCEDIAVGPGPVKNKSYVYMGDIGDNDARRNYITVYRMEERKNWGTDGIAHAVPIPQHLKYPDGAKDAEAMTIDPIEKLLYIITKRGDSVGVYTTPLKYKANDTLTLAFRGKLFFKGLKPFKWITAADVSADGKQILVRNYEKVFYWHRAAAEPIWQTLKKEPRELPYKQEKQGEAIAFTHDGKGYYTTSEGIYAPIYYYKTPVN</sequence>
<dbReference type="EMBL" id="JACWMW010000002">
    <property type="protein sequence ID" value="MBD1386028.1"/>
    <property type="molecule type" value="Genomic_DNA"/>
</dbReference>
<dbReference type="Proteomes" id="UP000618754">
    <property type="component" value="Unassembled WGS sequence"/>
</dbReference>
<comment type="caution">
    <text evidence="2">The sequence shown here is derived from an EMBL/GenBank/DDBJ whole genome shotgun (WGS) entry which is preliminary data.</text>
</comment>
<accession>A0ABR7X611</accession>
<keyword evidence="1" id="KW-0732">Signal</keyword>
<name>A0ABR7X611_9SPHI</name>
<feature type="signal peptide" evidence="1">
    <location>
        <begin position="1"/>
        <end position="23"/>
    </location>
</feature>
<evidence type="ECO:0000313" key="3">
    <source>
        <dbReference type="Proteomes" id="UP000618754"/>
    </source>
</evidence>
<organism evidence="2 3">
    <name type="scientific">Mucilaginibacter rigui</name>
    <dbReference type="NCBI Taxonomy" id="534635"/>
    <lineage>
        <taxon>Bacteria</taxon>
        <taxon>Pseudomonadati</taxon>
        <taxon>Bacteroidota</taxon>
        <taxon>Sphingobacteriia</taxon>
        <taxon>Sphingobacteriales</taxon>
        <taxon>Sphingobacteriaceae</taxon>
        <taxon>Mucilaginibacter</taxon>
    </lineage>
</organism>
<dbReference type="RefSeq" id="WP_191175872.1">
    <property type="nucleotide sequence ID" value="NZ_JACWMW010000002.1"/>
</dbReference>
<proteinExistence type="predicted"/>
<dbReference type="SUPFAM" id="SSF75011">
    <property type="entry name" value="3-carboxy-cis,cis-mucoante lactonizing enzyme"/>
    <property type="match status" value="1"/>
</dbReference>
<feature type="chain" id="PRO_5047209688" evidence="1">
    <location>
        <begin position="24"/>
        <end position="303"/>
    </location>
</feature>